<feature type="domain" description="HTH lysR-type" evidence="5">
    <location>
        <begin position="3"/>
        <end position="60"/>
    </location>
</feature>
<protein>
    <submittedName>
        <fullName evidence="6">LysR family transcriptional regulator</fullName>
    </submittedName>
</protein>
<dbReference type="PRINTS" id="PR00039">
    <property type="entry name" value="HTHLYSR"/>
</dbReference>
<dbReference type="FunFam" id="1.10.10.10:FF:000001">
    <property type="entry name" value="LysR family transcriptional regulator"/>
    <property type="match status" value="1"/>
</dbReference>
<dbReference type="AlphaFoldDB" id="A0A511R6X1"/>
<evidence type="ECO:0000256" key="2">
    <source>
        <dbReference type="ARBA" id="ARBA00023015"/>
    </source>
</evidence>
<dbReference type="Pfam" id="PF03466">
    <property type="entry name" value="LysR_substrate"/>
    <property type="match status" value="1"/>
</dbReference>
<dbReference type="SUPFAM" id="SSF53850">
    <property type="entry name" value="Periplasmic binding protein-like II"/>
    <property type="match status" value="1"/>
</dbReference>
<dbReference type="InterPro" id="IPR000847">
    <property type="entry name" value="LysR_HTH_N"/>
</dbReference>
<evidence type="ECO:0000256" key="3">
    <source>
        <dbReference type="ARBA" id="ARBA00023125"/>
    </source>
</evidence>
<gene>
    <name evidence="6" type="ORF">MHY01S_31330</name>
</gene>
<dbReference type="PANTHER" id="PTHR30346:SF0">
    <property type="entry name" value="HCA OPERON TRANSCRIPTIONAL ACTIVATOR HCAR"/>
    <property type="match status" value="1"/>
</dbReference>
<dbReference type="InterPro" id="IPR036390">
    <property type="entry name" value="WH_DNA-bd_sf"/>
</dbReference>
<dbReference type="OrthoDB" id="9803735at2"/>
<keyword evidence="2" id="KW-0805">Transcription regulation</keyword>
<dbReference type="Gene3D" id="3.40.190.10">
    <property type="entry name" value="Periplasmic binding protein-like II"/>
    <property type="match status" value="2"/>
</dbReference>
<dbReference type="InterPro" id="IPR005119">
    <property type="entry name" value="LysR_subst-bd"/>
</dbReference>
<comment type="caution">
    <text evidence="6">The sequence shown here is derived from an EMBL/GenBank/DDBJ whole genome shotgun (WGS) entry which is preliminary data.</text>
</comment>
<evidence type="ECO:0000259" key="5">
    <source>
        <dbReference type="PROSITE" id="PS50931"/>
    </source>
</evidence>
<evidence type="ECO:0000313" key="6">
    <source>
        <dbReference type="EMBL" id="GEM84967.1"/>
    </source>
</evidence>
<keyword evidence="4" id="KW-0804">Transcription</keyword>
<accession>A0A511R6X1</accession>
<dbReference type="Proteomes" id="UP000321197">
    <property type="component" value="Unassembled WGS sequence"/>
</dbReference>
<comment type="similarity">
    <text evidence="1">Belongs to the LysR transcriptional regulatory family.</text>
</comment>
<dbReference type="EMBL" id="BJXL01000153">
    <property type="protein sequence ID" value="GEM84967.1"/>
    <property type="molecule type" value="Genomic_DNA"/>
</dbReference>
<dbReference type="InterPro" id="IPR036388">
    <property type="entry name" value="WH-like_DNA-bd_sf"/>
</dbReference>
<dbReference type="GO" id="GO:0003700">
    <property type="term" value="F:DNA-binding transcription factor activity"/>
    <property type="evidence" value="ECO:0007669"/>
    <property type="project" value="InterPro"/>
</dbReference>
<dbReference type="PROSITE" id="PS50931">
    <property type="entry name" value="HTH_LYSR"/>
    <property type="match status" value="1"/>
</dbReference>
<dbReference type="RefSeq" id="WP_119341609.1">
    <property type="nucleotide sequence ID" value="NZ_BJXL01000153.1"/>
</dbReference>
<evidence type="ECO:0000256" key="4">
    <source>
        <dbReference type="ARBA" id="ARBA00023163"/>
    </source>
</evidence>
<dbReference type="SUPFAM" id="SSF46785">
    <property type="entry name" value="Winged helix' DNA-binding domain"/>
    <property type="match status" value="1"/>
</dbReference>
<evidence type="ECO:0000313" key="7">
    <source>
        <dbReference type="Proteomes" id="UP000321197"/>
    </source>
</evidence>
<evidence type="ECO:0000256" key="1">
    <source>
        <dbReference type="ARBA" id="ARBA00009437"/>
    </source>
</evidence>
<organism evidence="6 7">
    <name type="scientific">Meiothermus hypogaeus NBRC 106114</name>
    <dbReference type="NCBI Taxonomy" id="1227553"/>
    <lineage>
        <taxon>Bacteria</taxon>
        <taxon>Thermotogati</taxon>
        <taxon>Deinococcota</taxon>
        <taxon>Deinococci</taxon>
        <taxon>Thermales</taxon>
        <taxon>Thermaceae</taxon>
        <taxon>Meiothermus</taxon>
    </lineage>
</organism>
<name>A0A511R6X1_9DEIN</name>
<dbReference type="Gene3D" id="1.10.10.10">
    <property type="entry name" value="Winged helix-like DNA-binding domain superfamily/Winged helix DNA-binding domain"/>
    <property type="match status" value="1"/>
</dbReference>
<keyword evidence="3" id="KW-0238">DNA-binding</keyword>
<sequence length="312" mass="35146">MQISLKQLVYFIAVAESGSISKALTSLNVTQSVVTEAIKKLEDTLGAELFTRHARGMMLTHAGHQFLRHAHEVLAALRNAEQAIRERPDATTGQLNLGVTSLVTAYYLPYLLDRFERVFPGIQVAVVEDRRGYIEHLLINGELDVAVMNVSVVDKQALETRTLLRAPWRVWLPTNHPLVQREAVPLGELREERFLYLKNDELEEVTQQIYRLSGFPQVAVRTDSIEAMRSLVAVGIGVAVLPNLMYRPWSLEGDRLESRPLLEDLPRLEIGVAWRRGSVLSEAARQFLVVVGEHSRVQVYGMSYAELPNVSE</sequence>
<dbReference type="GO" id="GO:0032993">
    <property type="term" value="C:protein-DNA complex"/>
    <property type="evidence" value="ECO:0007669"/>
    <property type="project" value="TreeGrafter"/>
</dbReference>
<proteinExistence type="inferred from homology"/>
<dbReference type="PANTHER" id="PTHR30346">
    <property type="entry name" value="TRANSCRIPTIONAL DUAL REGULATOR HCAR-RELATED"/>
    <property type="match status" value="1"/>
</dbReference>
<dbReference type="Pfam" id="PF00126">
    <property type="entry name" value="HTH_1"/>
    <property type="match status" value="1"/>
</dbReference>
<reference evidence="6 7" key="1">
    <citation type="submission" date="2019-07" db="EMBL/GenBank/DDBJ databases">
        <title>Whole genome shotgun sequence of Meiothermus hypogaeus NBRC 106114.</title>
        <authorList>
            <person name="Hosoyama A."/>
            <person name="Uohara A."/>
            <person name="Ohji S."/>
            <person name="Ichikawa N."/>
        </authorList>
    </citation>
    <scope>NUCLEOTIDE SEQUENCE [LARGE SCALE GENOMIC DNA]</scope>
    <source>
        <strain evidence="6 7">NBRC 106114</strain>
    </source>
</reference>
<dbReference type="GO" id="GO:0003677">
    <property type="term" value="F:DNA binding"/>
    <property type="evidence" value="ECO:0007669"/>
    <property type="project" value="UniProtKB-KW"/>
</dbReference>